<evidence type="ECO:0000313" key="1">
    <source>
        <dbReference type="EMBL" id="TWS20688.1"/>
    </source>
</evidence>
<evidence type="ECO:0000313" key="2">
    <source>
        <dbReference type="Proteomes" id="UP000317291"/>
    </source>
</evidence>
<reference evidence="1 2" key="1">
    <citation type="submission" date="2019-06" db="EMBL/GenBank/DDBJ databases">
        <title>Tsukamurella conjunctivitidis sp. nov., Tsukamurella assacharolytica sp. nov. and Tsukamurella sputae sp. nov. isolated from patients with conjunctivitis, bacteraemia (lymphoma) and respiratory infection (sputum) in Hong Kong.</title>
        <authorList>
            <person name="Teng J.L.L."/>
            <person name="Lee H.H."/>
            <person name="Fong J.Y.H."/>
            <person name="Fok K.M.N."/>
            <person name="Lau S.K.P."/>
            <person name="Woo P.C.Y."/>
        </authorList>
    </citation>
    <scope>NUCLEOTIDE SEQUENCE [LARGE SCALE GENOMIC DNA]</scope>
    <source>
        <strain evidence="1 2">HKU71</strain>
    </source>
</reference>
<sequence length="117" mass="12283">MATVSLHKRGEITAAVTGDYIAAEWLPEEHAWGLWAACDMPSALVTLLGPAVIGHAASDRACPSIAERVMDAVTDGLAHGPSVRVALDGGELRVELRLADTGMDVDASEASCGWWVD</sequence>
<organism evidence="1 2">
    <name type="scientific">Tsukamurella asaccharolytica</name>
    <dbReference type="NCBI Taxonomy" id="2592067"/>
    <lineage>
        <taxon>Bacteria</taxon>
        <taxon>Bacillati</taxon>
        <taxon>Actinomycetota</taxon>
        <taxon>Actinomycetes</taxon>
        <taxon>Mycobacteriales</taxon>
        <taxon>Tsukamurellaceae</taxon>
        <taxon>Tsukamurella</taxon>
    </lineage>
</organism>
<protein>
    <submittedName>
        <fullName evidence="1">Uncharacterized protein</fullName>
    </submittedName>
</protein>
<gene>
    <name evidence="1" type="ORF">FK529_04935</name>
</gene>
<proteinExistence type="predicted"/>
<dbReference type="RefSeq" id="WP_146559908.1">
    <property type="nucleotide sequence ID" value="NZ_VIGW01000002.1"/>
</dbReference>
<keyword evidence="2" id="KW-1185">Reference proteome</keyword>
<accession>A0A5C5RDF2</accession>
<comment type="caution">
    <text evidence="1">The sequence shown here is derived from an EMBL/GenBank/DDBJ whole genome shotgun (WGS) entry which is preliminary data.</text>
</comment>
<dbReference type="Proteomes" id="UP000317291">
    <property type="component" value="Unassembled WGS sequence"/>
</dbReference>
<dbReference type="AlphaFoldDB" id="A0A5C5RDF2"/>
<dbReference type="OrthoDB" id="128186at2"/>
<name>A0A5C5RDF2_9ACTN</name>
<dbReference type="EMBL" id="VIGW01000002">
    <property type="protein sequence ID" value="TWS20688.1"/>
    <property type="molecule type" value="Genomic_DNA"/>
</dbReference>